<evidence type="ECO:0000256" key="3">
    <source>
        <dbReference type="ARBA" id="ARBA00023274"/>
    </source>
</evidence>
<comment type="caution">
    <text evidence="6">The sequence shown here is derived from an EMBL/GenBank/DDBJ whole genome shotgun (WGS) entry which is preliminary data.</text>
</comment>
<dbReference type="GO" id="GO:0003735">
    <property type="term" value="F:structural constituent of ribosome"/>
    <property type="evidence" value="ECO:0007669"/>
    <property type="project" value="InterPro"/>
</dbReference>
<dbReference type="SUPFAM" id="SSF46561">
    <property type="entry name" value="Ribosomal protein L29 (L29p)"/>
    <property type="match status" value="1"/>
</dbReference>
<dbReference type="EMBL" id="MHCC01000017">
    <property type="protein sequence ID" value="OGY13283.1"/>
    <property type="molecule type" value="Genomic_DNA"/>
</dbReference>
<dbReference type="GO" id="GO:0006412">
    <property type="term" value="P:translation"/>
    <property type="evidence" value="ECO:0007669"/>
    <property type="project" value="UniProtKB-UniRule"/>
</dbReference>
<dbReference type="GO" id="GO:1990904">
    <property type="term" value="C:ribonucleoprotein complex"/>
    <property type="evidence" value="ECO:0007669"/>
    <property type="project" value="UniProtKB-KW"/>
</dbReference>
<protein>
    <recommendedName>
        <fullName evidence="4 5">Large ribosomal subunit protein uL29</fullName>
    </recommendedName>
</protein>
<dbReference type="Gene3D" id="1.10.287.310">
    <property type="match status" value="1"/>
</dbReference>
<evidence type="ECO:0000256" key="4">
    <source>
        <dbReference type="ARBA" id="ARBA00035204"/>
    </source>
</evidence>
<keyword evidence="3 5" id="KW-0687">Ribonucleoprotein</keyword>
<organism evidence="6 7">
    <name type="scientific">Candidatus Blackburnbacteria bacterium RIFCSPLOWO2_01_FULL_40_20</name>
    <dbReference type="NCBI Taxonomy" id="1797519"/>
    <lineage>
        <taxon>Bacteria</taxon>
        <taxon>Candidatus Blackburniibacteriota</taxon>
    </lineage>
</organism>
<dbReference type="InterPro" id="IPR036049">
    <property type="entry name" value="Ribosomal_uL29_sf"/>
</dbReference>
<dbReference type="InterPro" id="IPR001854">
    <property type="entry name" value="Ribosomal_uL29"/>
</dbReference>
<gene>
    <name evidence="5" type="primary">rpmC</name>
    <name evidence="6" type="ORF">A3A77_02535</name>
</gene>
<accession>A0A1G1VCQ2</accession>
<dbReference type="GO" id="GO:0005840">
    <property type="term" value="C:ribosome"/>
    <property type="evidence" value="ECO:0007669"/>
    <property type="project" value="UniProtKB-KW"/>
</dbReference>
<dbReference type="HAMAP" id="MF_00374">
    <property type="entry name" value="Ribosomal_uL29"/>
    <property type="match status" value="1"/>
</dbReference>
<keyword evidence="2 5" id="KW-0689">Ribosomal protein</keyword>
<comment type="similarity">
    <text evidence="1 5">Belongs to the universal ribosomal protein uL29 family.</text>
</comment>
<evidence type="ECO:0000256" key="2">
    <source>
        <dbReference type="ARBA" id="ARBA00022980"/>
    </source>
</evidence>
<reference evidence="6 7" key="1">
    <citation type="journal article" date="2016" name="Nat. Commun.">
        <title>Thousands of microbial genomes shed light on interconnected biogeochemical processes in an aquifer system.</title>
        <authorList>
            <person name="Anantharaman K."/>
            <person name="Brown C.T."/>
            <person name="Hug L.A."/>
            <person name="Sharon I."/>
            <person name="Castelle C.J."/>
            <person name="Probst A.J."/>
            <person name="Thomas B.C."/>
            <person name="Singh A."/>
            <person name="Wilkins M.J."/>
            <person name="Karaoz U."/>
            <person name="Brodie E.L."/>
            <person name="Williams K.H."/>
            <person name="Hubbard S.S."/>
            <person name="Banfield J.F."/>
        </authorList>
    </citation>
    <scope>NUCLEOTIDE SEQUENCE [LARGE SCALE GENOMIC DNA]</scope>
</reference>
<dbReference type="NCBIfam" id="TIGR00012">
    <property type="entry name" value="L29"/>
    <property type="match status" value="1"/>
</dbReference>
<evidence type="ECO:0000256" key="1">
    <source>
        <dbReference type="ARBA" id="ARBA00009254"/>
    </source>
</evidence>
<name>A0A1G1VCQ2_9BACT</name>
<evidence type="ECO:0000313" key="7">
    <source>
        <dbReference type="Proteomes" id="UP000178659"/>
    </source>
</evidence>
<evidence type="ECO:0000256" key="5">
    <source>
        <dbReference type="HAMAP-Rule" id="MF_00374"/>
    </source>
</evidence>
<dbReference type="Pfam" id="PF00831">
    <property type="entry name" value="Ribosomal_L29"/>
    <property type="match status" value="1"/>
</dbReference>
<dbReference type="Proteomes" id="UP000178659">
    <property type="component" value="Unassembled WGS sequence"/>
</dbReference>
<proteinExistence type="inferred from homology"/>
<evidence type="ECO:0000313" key="6">
    <source>
        <dbReference type="EMBL" id="OGY13283.1"/>
    </source>
</evidence>
<dbReference type="AlphaFoldDB" id="A0A1G1VCQ2"/>
<sequence>MKSKDLEQLREKNIADLAGLVASKRIEVSRLRAELSIGRVKDLKIVKKARKDLAQIQSVLREEQLASEVK</sequence>